<dbReference type="GO" id="GO:0040029">
    <property type="term" value="P:epigenetic regulation of gene expression"/>
    <property type="evidence" value="ECO:0007669"/>
    <property type="project" value="TreeGrafter"/>
</dbReference>
<proteinExistence type="inferred from homology"/>
<evidence type="ECO:0000256" key="1">
    <source>
        <dbReference type="ARBA" id="ARBA00005947"/>
    </source>
</evidence>
<accession>A0A7D9H5T8</accession>
<evidence type="ECO:0000259" key="2">
    <source>
        <dbReference type="Pfam" id="PF00850"/>
    </source>
</evidence>
<dbReference type="Pfam" id="PF00850">
    <property type="entry name" value="Hist_deacetyl"/>
    <property type="match status" value="1"/>
</dbReference>
<dbReference type="InterPro" id="IPR000286">
    <property type="entry name" value="HDACs"/>
</dbReference>
<sequence>MQESPVFVYKGDALANYGFGDDHPFGHDRHEAFQAELADAGLGSAIEYAGTRRANVAELALFHSADYIDFISRKSAEGTGFLDGGDTPAYSGIFDTASDVVGTTLAAVDAVMCGAATRSFSPIAGLHHAGREHAAGFCVFNDCGIAIEYLRHEHGLKRIAYVDIDAHHGDGVFYGFEDDPDLIFADLHEDGRYLYPGTGAADETGKGAATGTKLNIPMAPGAGDEEFDAAWQLVEAHIDNAAPEFIIMQCGADSLEGDPITHLCYTEEAHALAAKRLCKLADRHCGGRIVGTGGGGYNRRNLARAWTRVVQSFAETA</sequence>
<dbReference type="AlphaFoldDB" id="A0A7D9H5T8"/>
<name>A0A7D9H5T8_9GAMM</name>
<dbReference type="EMBL" id="LR633967">
    <property type="protein sequence ID" value="VUX55841.1"/>
    <property type="molecule type" value="Genomic_DNA"/>
</dbReference>
<evidence type="ECO:0000313" key="3">
    <source>
        <dbReference type="EMBL" id="VUX55841.1"/>
    </source>
</evidence>
<dbReference type="Gene3D" id="3.40.800.20">
    <property type="entry name" value="Histone deacetylase domain"/>
    <property type="match status" value="1"/>
</dbReference>
<organism evidence="3">
    <name type="scientific">uncultured Woeseiaceae bacterium</name>
    <dbReference type="NCBI Taxonomy" id="1983305"/>
    <lineage>
        <taxon>Bacteria</taxon>
        <taxon>Pseudomonadati</taxon>
        <taxon>Pseudomonadota</taxon>
        <taxon>Gammaproteobacteria</taxon>
        <taxon>Woeseiales</taxon>
        <taxon>Woeseiaceae</taxon>
        <taxon>environmental samples</taxon>
    </lineage>
</organism>
<gene>
    <name evidence="3" type="ORF">JTBM06_V1_130018</name>
</gene>
<protein>
    <submittedName>
        <fullName evidence="3">Histone deacetylase</fullName>
    </submittedName>
</protein>
<dbReference type="InterPro" id="IPR023696">
    <property type="entry name" value="Ureohydrolase_dom_sf"/>
</dbReference>
<dbReference type="PANTHER" id="PTHR10625">
    <property type="entry name" value="HISTONE DEACETYLASE HDAC1-RELATED"/>
    <property type="match status" value="1"/>
</dbReference>
<comment type="similarity">
    <text evidence="1">Belongs to the histone deacetylase family.</text>
</comment>
<dbReference type="PRINTS" id="PR01270">
    <property type="entry name" value="HDASUPER"/>
</dbReference>
<reference evidence="3" key="1">
    <citation type="submission" date="2019-07" db="EMBL/GenBank/DDBJ databases">
        <authorList>
            <person name="Weber M."/>
            <person name="Kostadinov I."/>
            <person name="Kostadinov D I."/>
        </authorList>
    </citation>
    <scope>NUCLEOTIDE SEQUENCE</scope>
    <source>
        <strain evidence="3">Gfbio:sag-sample-m06:053724c1-46a9-4a36-b237-ea2bf867836b</strain>
    </source>
</reference>
<dbReference type="InterPro" id="IPR037138">
    <property type="entry name" value="His_deacetylse_dom_sf"/>
</dbReference>
<dbReference type="PANTHER" id="PTHR10625:SF10">
    <property type="entry name" value="HISTONE DEACETYLASE HDAC1"/>
    <property type="match status" value="1"/>
</dbReference>
<dbReference type="InterPro" id="IPR023801">
    <property type="entry name" value="His_deacetylse_dom"/>
</dbReference>
<dbReference type="GO" id="GO:0004407">
    <property type="term" value="F:histone deacetylase activity"/>
    <property type="evidence" value="ECO:0007669"/>
    <property type="project" value="TreeGrafter"/>
</dbReference>
<feature type="domain" description="Histone deacetylase" evidence="2">
    <location>
        <begin position="23"/>
        <end position="311"/>
    </location>
</feature>
<dbReference type="SUPFAM" id="SSF52768">
    <property type="entry name" value="Arginase/deacetylase"/>
    <property type="match status" value="1"/>
</dbReference>